<dbReference type="GO" id="GO:0012505">
    <property type="term" value="C:endomembrane system"/>
    <property type="evidence" value="ECO:0007669"/>
    <property type="project" value="UniProtKB-SubCell"/>
</dbReference>
<evidence type="ECO:0000256" key="1">
    <source>
        <dbReference type="ARBA" id="ARBA00004127"/>
    </source>
</evidence>
<keyword evidence="8" id="KW-1185">Reference proteome</keyword>
<dbReference type="RefSeq" id="XP_040725310.1">
    <property type="nucleotide sequence ID" value="XM_040867737.1"/>
</dbReference>
<dbReference type="GO" id="GO:0030026">
    <property type="term" value="P:intracellular manganese ion homeostasis"/>
    <property type="evidence" value="ECO:0007669"/>
    <property type="project" value="InterPro"/>
</dbReference>
<feature type="transmembrane region" description="Helical" evidence="6">
    <location>
        <begin position="65"/>
        <end position="88"/>
    </location>
</feature>
<keyword evidence="5 6" id="KW-0472">Membrane</keyword>
<dbReference type="GeneID" id="63784336"/>
<name>A0A1Y2FET7_PROLT</name>
<organism evidence="7 8">
    <name type="scientific">Protomyces lactucae-debilis</name>
    <dbReference type="NCBI Taxonomy" id="2754530"/>
    <lineage>
        <taxon>Eukaryota</taxon>
        <taxon>Fungi</taxon>
        <taxon>Dikarya</taxon>
        <taxon>Ascomycota</taxon>
        <taxon>Taphrinomycotina</taxon>
        <taxon>Taphrinomycetes</taxon>
        <taxon>Taphrinales</taxon>
        <taxon>Protomycetaceae</taxon>
        <taxon>Protomyces</taxon>
    </lineage>
</organism>
<proteinExistence type="inferred from homology"/>
<evidence type="ECO:0000256" key="2">
    <source>
        <dbReference type="ARBA" id="ARBA00007049"/>
    </source>
</evidence>
<dbReference type="OMA" id="SRIGWLR"/>
<evidence type="ECO:0000256" key="5">
    <source>
        <dbReference type="ARBA" id="ARBA00023136"/>
    </source>
</evidence>
<dbReference type="EMBL" id="MCFI01000009">
    <property type="protein sequence ID" value="ORY82439.1"/>
    <property type="molecule type" value="Genomic_DNA"/>
</dbReference>
<dbReference type="AlphaFoldDB" id="A0A1Y2FET7"/>
<dbReference type="OrthoDB" id="73465at2759"/>
<evidence type="ECO:0000256" key="6">
    <source>
        <dbReference type="SAM" id="Phobius"/>
    </source>
</evidence>
<gene>
    <name evidence="7" type="ORF">BCR37DRAFT_347023</name>
</gene>
<feature type="transmembrane region" description="Helical" evidence="6">
    <location>
        <begin position="225"/>
        <end position="247"/>
    </location>
</feature>
<dbReference type="PANTHER" id="PTHR31851">
    <property type="entry name" value="FE(2+)/MN(2+) TRANSPORTER PCL1"/>
    <property type="match status" value="1"/>
</dbReference>
<dbReference type="Proteomes" id="UP000193685">
    <property type="component" value="Unassembled WGS sequence"/>
</dbReference>
<protein>
    <submittedName>
        <fullName evidence="7">Ccc1 family</fullName>
    </submittedName>
</protein>
<evidence type="ECO:0000313" key="7">
    <source>
        <dbReference type="EMBL" id="ORY82439.1"/>
    </source>
</evidence>
<comment type="caution">
    <text evidence="7">The sequence shown here is derived from an EMBL/GenBank/DDBJ whole genome shotgun (WGS) entry which is preliminary data.</text>
</comment>
<accession>A0A1Y2FET7</accession>
<sequence>MATTDVLLPQEEDYGACQRSHAHHAERHFEYPRIMGDVIIGLSDGLTVPFSLAAGLASLDSSRLVVLAGFAELISGAISMGLGGYLACQSETEHYKSERRREEDEVRNDLAVELQECADVFAPYGISRQAMAPLLAELASDKENLVNFMMAFELGLEKPEGRTAMVSGLTIAISYFLGGLLPLLPYLLISKTLDALYVSIGLTALVLFVFGWLKCTILRRGARACLLSALQTMTVGLAAAGASFGLVRLLDQGRV</sequence>
<feature type="transmembrane region" description="Helical" evidence="6">
    <location>
        <begin position="195"/>
        <end position="213"/>
    </location>
</feature>
<dbReference type="STRING" id="56484.A0A1Y2FET7"/>
<keyword evidence="4 6" id="KW-1133">Transmembrane helix</keyword>
<keyword evidence="3 6" id="KW-0812">Transmembrane</keyword>
<dbReference type="Pfam" id="PF01988">
    <property type="entry name" value="VIT1"/>
    <property type="match status" value="1"/>
</dbReference>
<feature type="transmembrane region" description="Helical" evidence="6">
    <location>
        <begin position="166"/>
        <end position="189"/>
    </location>
</feature>
<dbReference type="InterPro" id="IPR008217">
    <property type="entry name" value="Ccc1_fam"/>
</dbReference>
<comment type="similarity">
    <text evidence="2">Belongs to the CCC1 family.</text>
</comment>
<reference evidence="7 8" key="1">
    <citation type="submission" date="2016-07" db="EMBL/GenBank/DDBJ databases">
        <title>Pervasive Adenine N6-methylation of Active Genes in Fungi.</title>
        <authorList>
            <consortium name="DOE Joint Genome Institute"/>
            <person name="Mondo S.J."/>
            <person name="Dannebaum R.O."/>
            <person name="Kuo R.C."/>
            <person name="Labutti K."/>
            <person name="Haridas S."/>
            <person name="Kuo A."/>
            <person name="Salamov A."/>
            <person name="Ahrendt S.R."/>
            <person name="Lipzen A."/>
            <person name="Sullivan W."/>
            <person name="Andreopoulos W.B."/>
            <person name="Clum A."/>
            <person name="Lindquist E."/>
            <person name="Daum C."/>
            <person name="Ramamoorthy G.K."/>
            <person name="Gryganskyi A."/>
            <person name="Culley D."/>
            <person name="Magnuson J.K."/>
            <person name="James T.Y."/>
            <person name="O'Malley M.A."/>
            <person name="Stajich J.E."/>
            <person name="Spatafora J.W."/>
            <person name="Visel A."/>
            <person name="Grigoriev I.V."/>
        </authorList>
    </citation>
    <scope>NUCLEOTIDE SEQUENCE [LARGE SCALE GENOMIC DNA]</scope>
    <source>
        <strain evidence="7 8">12-1054</strain>
    </source>
</reference>
<dbReference type="GO" id="GO:0005384">
    <property type="term" value="F:manganese ion transmembrane transporter activity"/>
    <property type="evidence" value="ECO:0007669"/>
    <property type="project" value="InterPro"/>
</dbReference>
<evidence type="ECO:0000313" key="8">
    <source>
        <dbReference type="Proteomes" id="UP000193685"/>
    </source>
</evidence>
<comment type="subcellular location">
    <subcellularLocation>
        <location evidence="1">Endomembrane system</location>
        <topology evidence="1">Multi-pass membrane protein</topology>
    </subcellularLocation>
</comment>
<evidence type="ECO:0000256" key="3">
    <source>
        <dbReference type="ARBA" id="ARBA00022692"/>
    </source>
</evidence>
<evidence type="ECO:0000256" key="4">
    <source>
        <dbReference type="ARBA" id="ARBA00022989"/>
    </source>
</evidence>